<keyword evidence="3" id="KW-1185">Reference proteome</keyword>
<dbReference type="OrthoDB" id="884091at2"/>
<gene>
    <name evidence="2" type="ORF">FJV41_25645</name>
</gene>
<keyword evidence="1" id="KW-0812">Transmembrane</keyword>
<proteinExistence type="predicted"/>
<reference evidence="2 3" key="1">
    <citation type="submission" date="2019-06" db="EMBL/GenBank/DDBJ databases">
        <authorList>
            <person name="Livingstone P."/>
            <person name="Whitworth D."/>
        </authorList>
    </citation>
    <scope>NUCLEOTIDE SEQUENCE [LARGE SCALE GENOMIC DNA]</scope>
    <source>
        <strain evidence="2 3">AM401</strain>
    </source>
</reference>
<keyword evidence="1" id="KW-1133">Transmembrane helix</keyword>
<dbReference type="Proteomes" id="UP000315369">
    <property type="component" value="Unassembled WGS sequence"/>
</dbReference>
<dbReference type="EMBL" id="VIFM01000112">
    <property type="protein sequence ID" value="TQF13114.1"/>
    <property type="molecule type" value="Genomic_DNA"/>
</dbReference>
<comment type="caution">
    <text evidence="2">The sequence shown here is derived from an EMBL/GenBank/DDBJ whole genome shotgun (WGS) entry which is preliminary data.</text>
</comment>
<sequence>MPHALGFVLAVLAFYAAEVQGLFLFPLLMDGAEHPWRSGRALLRRAGGTAGAVGTVLMLAGVMLLGGLVGRGWVRCWCLGCLAVVHWYEDLRA</sequence>
<dbReference type="AlphaFoldDB" id="A0A540WXE5"/>
<feature type="transmembrane region" description="Helical" evidence="1">
    <location>
        <begin position="45"/>
        <end position="65"/>
    </location>
</feature>
<organism evidence="2 3">
    <name type="scientific">Myxococcus llanfairpwllgwyngyllgogerychwyrndrobwllllantysiliogogogochensis</name>
    <dbReference type="NCBI Taxonomy" id="2590453"/>
    <lineage>
        <taxon>Bacteria</taxon>
        <taxon>Pseudomonadati</taxon>
        <taxon>Myxococcota</taxon>
        <taxon>Myxococcia</taxon>
        <taxon>Myxococcales</taxon>
        <taxon>Cystobacterineae</taxon>
        <taxon>Myxococcaceae</taxon>
        <taxon>Myxococcus</taxon>
    </lineage>
</organism>
<protein>
    <submittedName>
        <fullName evidence="2">Uncharacterized protein</fullName>
    </submittedName>
</protein>
<name>A0A540WXE5_9BACT</name>
<evidence type="ECO:0000313" key="3">
    <source>
        <dbReference type="Proteomes" id="UP000315369"/>
    </source>
</evidence>
<evidence type="ECO:0000313" key="2">
    <source>
        <dbReference type="EMBL" id="TQF13114.1"/>
    </source>
</evidence>
<keyword evidence="1" id="KW-0472">Membrane</keyword>
<evidence type="ECO:0000256" key="1">
    <source>
        <dbReference type="SAM" id="Phobius"/>
    </source>
</evidence>
<accession>A0A540WXE5</accession>